<reference evidence="1" key="2">
    <citation type="journal article" date="2015" name="Data Brief">
        <title>Shoot transcriptome of the giant reed, Arundo donax.</title>
        <authorList>
            <person name="Barrero R.A."/>
            <person name="Guerrero F.D."/>
            <person name="Moolhuijzen P."/>
            <person name="Goolsby J.A."/>
            <person name="Tidwell J."/>
            <person name="Bellgard S.E."/>
            <person name="Bellgard M.I."/>
        </authorList>
    </citation>
    <scope>NUCLEOTIDE SEQUENCE</scope>
    <source>
        <tissue evidence="1">Shoot tissue taken approximately 20 cm above the soil surface</tissue>
    </source>
</reference>
<evidence type="ECO:0000313" key="1">
    <source>
        <dbReference type="EMBL" id="JAD91316.1"/>
    </source>
</evidence>
<organism evidence="1">
    <name type="scientific">Arundo donax</name>
    <name type="common">Giant reed</name>
    <name type="synonym">Donax arundinaceus</name>
    <dbReference type="NCBI Taxonomy" id="35708"/>
    <lineage>
        <taxon>Eukaryota</taxon>
        <taxon>Viridiplantae</taxon>
        <taxon>Streptophyta</taxon>
        <taxon>Embryophyta</taxon>
        <taxon>Tracheophyta</taxon>
        <taxon>Spermatophyta</taxon>
        <taxon>Magnoliopsida</taxon>
        <taxon>Liliopsida</taxon>
        <taxon>Poales</taxon>
        <taxon>Poaceae</taxon>
        <taxon>PACMAD clade</taxon>
        <taxon>Arundinoideae</taxon>
        <taxon>Arundineae</taxon>
        <taxon>Arundo</taxon>
    </lineage>
</organism>
<reference evidence="1" key="1">
    <citation type="submission" date="2014-09" db="EMBL/GenBank/DDBJ databases">
        <authorList>
            <person name="Magalhaes I.L.F."/>
            <person name="Oliveira U."/>
            <person name="Santos F.R."/>
            <person name="Vidigal T.H.D.A."/>
            <person name="Brescovit A.D."/>
            <person name="Santos A.J."/>
        </authorList>
    </citation>
    <scope>NUCLEOTIDE SEQUENCE</scope>
    <source>
        <tissue evidence="1">Shoot tissue taken approximately 20 cm above the soil surface</tissue>
    </source>
</reference>
<name>A0A0A9DU29_ARUDO</name>
<accession>A0A0A9DU29</accession>
<proteinExistence type="predicted"/>
<protein>
    <submittedName>
        <fullName evidence="1">Uncharacterized protein</fullName>
    </submittedName>
</protein>
<dbReference type="EMBL" id="GBRH01206579">
    <property type="protein sequence ID" value="JAD91316.1"/>
    <property type="molecule type" value="Transcribed_RNA"/>
</dbReference>
<sequence>MQTVVCLTAYALALQELISTST</sequence>
<dbReference type="AlphaFoldDB" id="A0A0A9DU29"/>